<dbReference type="InterPro" id="IPR053967">
    <property type="entry name" value="LlgE_F_G-like_D1"/>
</dbReference>
<dbReference type="RefSeq" id="WP_088909732.1">
    <property type="nucleotide sequence ID" value="NZ_CP018145.1"/>
</dbReference>
<keyword evidence="6" id="KW-0969">Cilium</keyword>
<dbReference type="KEGG" id="bfm:BP422_22805"/>
<keyword evidence="2" id="KW-0975">Bacterial flagellum</keyword>
<dbReference type="GO" id="GO:0009425">
    <property type="term" value="C:bacterial-type flagellum basal body"/>
    <property type="evidence" value="ECO:0007669"/>
    <property type="project" value="UniProtKB-SubCell"/>
</dbReference>
<evidence type="ECO:0000259" key="5">
    <source>
        <dbReference type="Pfam" id="PF22692"/>
    </source>
</evidence>
<evidence type="ECO:0000313" key="7">
    <source>
        <dbReference type="Proteomes" id="UP000197781"/>
    </source>
</evidence>
<dbReference type="Pfam" id="PF06429">
    <property type="entry name" value="Flg_bbr_C"/>
    <property type="match status" value="1"/>
</dbReference>
<dbReference type="InterPro" id="IPR037925">
    <property type="entry name" value="FlgE/F/G-like"/>
</dbReference>
<dbReference type="AlphaFoldDB" id="A0A220MLZ3"/>
<dbReference type="Pfam" id="PF22692">
    <property type="entry name" value="LlgE_F_G_D1"/>
    <property type="match status" value="1"/>
</dbReference>
<name>A0A220MLZ3_9BACL</name>
<dbReference type="SUPFAM" id="SSF117143">
    <property type="entry name" value="Flagellar hook protein flgE"/>
    <property type="match status" value="1"/>
</dbReference>
<evidence type="ECO:0000256" key="2">
    <source>
        <dbReference type="RuleBase" id="RU362116"/>
    </source>
</evidence>
<feature type="domain" description="Flagellar hook protein FlgE/F/G-like D1" evidence="5">
    <location>
        <begin position="96"/>
        <end position="176"/>
    </location>
</feature>
<dbReference type="PANTHER" id="PTHR30435">
    <property type="entry name" value="FLAGELLAR PROTEIN"/>
    <property type="match status" value="1"/>
</dbReference>
<dbReference type="PANTHER" id="PTHR30435:SF19">
    <property type="entry name" value="FLAGELLAR BASAL-BODY ROD PROTEIN FLGG"/>
    <property type="match status" value="1"/>
</dbReference>
<gene>
    <name evidence="6" type="ORF">BP422_22805</name>
</gene>
<organism evidence="6 7">
    <name type="scientific">Brevibacillus formosus</name>
    <dbReference type="NCBI Taxonomy" id="54913"/>
    <lineage>
        <taxon>Bacteria</taxon>
        <taxon>Bacillati</taxon>
        <taxon>Bacillota</taxon>
        <taxon>Bacilli</taxon>
        <taxon>Bacillales</taxon>
        <taxon>Paenibacillaceae</taxon>
        <taxon>Brevibacillus</taxon>
    </lineage>
</organism>
<feature type="domain" description="Flagellar basal body rod protein N-terminal" evidence="3">
    <location>
        <begin position="4"/>
        <end position="34"/>
    </location>
</feature>
<dbReference type="EMBL" id="CP018145">
    <property type="protein sequence ID" value="ASJ56127.1"/>
    <property type="molecule type" value="Genomic_DNA"/>
</dbReference>
<keyword evidence="6" id="KW-0966">Cell projection</keyword>
<comment type="subcellular location">
    <subcellularLocation>
        <location evidence="2">Bacterial flagellum basal body</location>
    </subcellularLocation>
</comment>
<comment type="similarity">
    <text evidence="1 2">Belongs to the flagella basal body rod proteins family.</text>
</comment>
<dbReference type="Pfam" id="PF00460">
    <property type="entry name" value="Flg_bb_rod"/>
    <property type="match status" value="1"/>
</dbReference>
<dbReference type="InterPro" id="IPR020013">
    <property type="entry name" value="Flagellar_FlgE/F/G"/>
</dbReference>
<evidence type="ECO:0000256" key="1">
    <source>
        <dbReference type="ARBA" id="ARBA00009677"/>
    </source>
</evidence>
<accession>A0A220MLZ3</accession>
<sequence>MQSLNISTSAMRGIQQALDNTANNLSNIDTIGYKRRVASFSELLTDSMNEQPAADNQNRNTPVGIRIGSGAHLGMTKLDLGQGSLKQTDVPTDVSIEGDGYFLVTRKIKDANNITVDEESRFTRNGSFKLTFDKDENGYVLHTTSGHILTDDSGTNIVFPEPVKNISISPDGTFTADGMPAPVKIGVWNVENPDQLKQVGENLFDAELAFRAGPQSKYTSAYDNGVTLRQGALESSNVSMTEEMSQLVNIQRAYQLNSRAIGISDQMMGIANQLRSR</sequence>
<keyword evidence="6" id="KW-0282">Flagellum</keyword>
<reference evidence="6 7" key="1">
    <citation type="submission" date="2016-11" db="EMBL/GenBank/DDBJ databases">
        <authorList>
            <person name="Jaros S."/>
            <person name="Januszkiewicz K."/>
            <person name="Wedrychowicz H."/>
        </authorList>
    </citation>
    <scope>NUCLEOTIDE SEQUENCE [LARGE SCALE GENOMIC DNA]</scope>
    <source>
        <strain evidence="6 7">NF2</strain>
    </source>
</reference>
<evidence type="ECO:0000259" key="4">
    <source>
        <dbReference type="Pfam" id="PF06429"/>
    </source>
</evidence>
<feature type="domain" description="Flagellar basal-body/hook protein C-terminal" evidence="4">
    <location>
        <begin position="229"/>
        <end position="274"/>
    </location>
</feature>
<evidence type="ECO:0000313" key="6">
    <source>
        <dbReference type="EMBL" id="ASJ56127.1"/>
    </source>
</evidence>
<dbReference type="GO" id="GO:0071978">
    <property type="term" value="P:bacterial-type flagellum-dependent swarming motility"/>
    <property type="evidence" value="ECO:0007669"/>
    <property type="project" value="TreeGrafter"/>
</dbReference>
<dbReference type="NCBIfam" id="TIGR03506">
    <property type="entry name" value="FlgEFG_subfam"/>
    <property type="match status" value="1"/>
</dbReference>
<evidence type="ECO:0000259" key="3">
    <source>
        <dbReference type="Pfam" id="PF00460"/>
    </source>
</evidence>
<proteinExistence type="inferred from homology"/>
<dbReference type="InterPro" id="IPR010930">
    <property type="entry name" value="Flg_bb/hook_C_dom"/>
</dbReference>
<dbReference type="InterPro" id="IPR001444">
    <property type="entry name" value="Flag_bb_rod_N"/>
</dbReference>
<dbReference type="Proteomes" id="UP000197781">
    <property type="component" value="Chromosome"/>
</dbReference>
<protein>
    <submittedName>
        <fullName evidence="6">Flagellar hook-basal body protein</fullName>
    </submittedName>
</protein>